<organism evidence="1">
    <name type="scientific">freshwater metagenome</name>
    <dbReference type="NCBI Taxonomy" id="449393"/>
    <lineage>
        <taxon>unclassified sequences</taxon>
        <taxon>metagenomes</taxon>
        <taxon>ecological metagenomes</taxon>
    </lineage>
</organism>
<dbReference type="AlphaFoldDB" id="A0A6J7C0S1"/>
<dbReference type="EMBL" id="CAFBIZ010000156">
    <property type="protein sequence ID" value="CAB4851220.1"/>
    <property type="molecule type" value="Genomic_DNA"/>
</dbReference>
<gene>
    <name evidence="1" type="ORF">UFOPK3268_01177</name>
</gene>
<evidence type="ECO:0000313" key="1">
    <source>
        <dbReference type="EMBL" id="CAB4851220.1"/>
    </source>
</evidence>
<protein>
    <submittedName>
        <fullName evidence="1">Unannotated protein</fullName>
    </submittedName>
</protein>
<dbReference type="Pfam" id="PF03060">
    <property type="entry name" value="NMO"/>
    <property type="match status" value="1"/>
</dbReference>
<sequence>MVTTRQPRIIQGGMGIAVSSWPLARAVSVTGQLGVVSGTALDTVLARRLQDGDPEGDSRRAMAAFPIPWAAAEVLDRFFRVRGRAASERYAPASRPSLNPDLRTQRLLILASFVEVWLAKENHRGSVGINYLEKIQMSTPYAVYGAMLADVDVVLMGAGIPAHIPRLLNDLATHTATELAVDVEGAGPGQAYAVRFDPREALGADLPPVHRPTFLAIVASHVLAAYLARDEATRPDGFIVEGPTAGGHNAPPRGALTVDDLGQPVYGQRDVVDTSKLAALDLPFWLAGSYGTPENLRVAESLGACGVQVGTLFAMCRESGLTPALREQMLTLLGRGELHNHTDAHASPTGFPFKVASLPGTLSDPAVRRRRQQLCDLGHLRTPFIKLDGAVDYRCPAEPAAMYARKVGDPESSEGRVCLCNALSASVGLGQTAMDGSPEPAIVTLGDDLVGASALLAAHPDGWSAQQAVTWLLN</sequence>
<dbReference type="Gene3D" id="3.20.20.70">
    <property type="entry name" value="Aldolase class I"/>
    <property type="match status" value="1"/>
</dbReference>
<reference evidence="1" key="1">
    <citation type="submission" date="2020-05" db="EMBL/GenBank/DDBJ databases">
        <authorList>
            <person name="Chiriac C."/>
            <person name="Salcher M."/>
            <person name="Ghai R."/>
            <person name="Kavagutti S V."/>
        </authorList>
    </citation>
    <scope>NUCLEOTIDE SEQUENCE</scope>
</reference>
<accession>A0A6J7C0S1</accession>
<name>A0A6J7C0S1_9ZZZZ</name>
<proteinExistence type="predicted"/>
<dbReference type="PANTHER" id="PTHR32332">
    <property type="entry name" value="2-NITROPROPANE DIOXYGENASE"/>
    <property type="match status" value="1"/>
</dbReference>
<dbReference type="PANTHER" id="PTHR32332:SF33">
    <property type="entry name" value="NITRONATE MONOOXYGENASE DOMAIN-CONTAINING PROTEIN"/>
    <property type="match status" value="1"/>
</dbReference>
<dbReference type="SUPFAM" id="SSF51412">
    <property type="entry name" value="Inosine monophosphate dehydrogenase (IMPDH)"/>
    <property type="match status" value="1"/>
</dbReference>
<dbReference type="InterPro" id="IPR013785">
    <property type="entry name" value="Aldolase_TIM"/>
</dbReference>